<keyword evidence="3 12" id="KW-0813">Transport</keyword>
<dbReference type="Gene3D" id="2.60.470.10">
    <property type="entry name" value="Acid-sensing ion channels like domains"/>
    <property type="match status" value="1"/>
</dbReference>
<evidence type="ECO:0000256" key="9">
    <source>
        <dbReference type="ARBA" id="ARBA00023136"/>
    </source>
</evidence>
<evidence type="ECO:0000256" key="7">
    <source>
        <dbReference type="ARBA" id="ARBA00023053"/>
    </source>
</evidence>
<dbReference type="Proteomes" id="UP000007266">
    <property type="component" value="Linkage group 8"/>
</dbReference>
<protein>
    <submittedName>
        <fullName evidence="14">Pickpocket protein 28-like Protein</fullName>
    </submittedName>
</protein>
<reference evidence="14 15" key="2">
    <citation type="journal article" date="2010" name="Nucleic Acids Res.">
        <title>BeetleBase in 2010: revisions to provide comprehensive genomic information for Tribolium castaneum.</title>
        <authorList>
            <person name="Kim H.S."/>
            <person name="Murphy T."/>
            <person name="Xia J."/>
            <person name="Caragea D."/>
            <person name="Park Y."/>
            <person name="Beeman R.W."/>
            <person name="Lorenzen M.D."/>
            <person name="Butcher S."/>
            <person name="Manak J.R."/>
            <person name="Brown S.J."/>
        </authorList>
    </citation>
    <scope>GENOME REANNOTATION</scope>
    <source>
        <strain evidence="14 15">Georgia GA2</strain>
    </source>
</reference>
<comment type="subcellular location">
    <subcellularLocation>
        <location evidence="1">Membrane</location>
        <topology evidence="1">Multi-pass membrane protein</topology>
    </subcellularLocation>
</comment>
<keyword evidence="9 13" id="KW-0472">Membrane</keyword>
<evidence type="ECO:0000313" key="15">
    <source>
        <dbReference type="Proteomes" id="UP000007266"/>
    </source>
</evidence>
<evidence type="ECO:0000256" key="5">
    <source>
        <dbReference type="ARBA" id="ARBA00022692"/>
    </source>
</evidence>
<dbReference type="GO" id="GO:0015280">
    <property type="term" value="F:ligand-gated sodium channel activity"/>
    <property type="evidence" value="ECO:0000318"/>
    <property type="project" value="GO_Central"/>
</dbReference>
<accession>A0A139WCP8</accession>
<comment type="similarity">
    <text evidence="2 12">Belongs to the amiloride-sensitive sodium channel (TC 1.A.6) family.</text>
</comment>
<evidence type="ECO:0000256" key="12">
    <source>
        <dbReference type="RuleBase" id="RU000679"/>
    </source>
</evidence>
<keyword evidence="10 12" id="KW-0739">Sodium transport</keyword>
<organism evidence="14 15">
    <name type="scientific">Tribolium castaneum</name>
    <name type="common">Red flour beetle</name>
    <dbReference type="NCBI Taxonomy" id="7070"/>
    <lineage>
        <taxon>Eukaryota</taxon>
        <taxon>Metazoa</taxon>
        <taxon>Ecdysozoa</taxon>
        <taxon>Arthropoda</taxon>
        <taxon>Hexapoda</taxon>
        <taxon>Insecta</taxon>
        <taxon>Pterygota</taxon>
        <taxon>Neoptera</taxon>
        <taxon>Endopterygota</taxon>
        <taxon>Coleoptera</taxon>
        <taxon>Polyphaga</taxon>
        <taxon>Cucujiformia</taxon>
        <taxon>Tenebrionidae</taxon>
        <taxon>Tenebrionidae incertae sedis</taxon>
        <taxon>Tribolium</taxon>
    </lineage>
</organism>
<dbReference type="InParanoid" id="A0A139WCP8"/>
<evidence type="ECO:0000256" key="2">
    <source>
        <dbReference type="ARBA" id="ARBA00007193"/>
    </source>
</evidence>
<keyword evidence="8 12" id="KW-0406">Ion transport</keyword>
<proteinExistence type="inferred from homology"/>
<keyword evidence="6 13" id="KW-1133">Transmembrane helix</keyword>
<dbReference type="GO" id="GO:0005886">
    <property type="term" value="C:plasma membrane"/>
    <property type="evidence" value="ECO:0000318"/>
    <property type="project" value="GO_Central"/>
</dbReference>
<evidence type="ECO:0000256" key="1">
    <source>
        <dbReference type="ARBA" id="ARBA00004141"/>
    </source>
</evidence>
<dbReference type="PANTHER" id="PTHR11690">
    <property type="entry name" value="AMILORIDE-SENSITIVE SODIUM CHANNEL-RELATED"/>
    <property type="match status" value="1"/>
</dbReference>
<keyword evidence="5 12" id="KW-0812">Transmembrane</keyword>
<dbReference type="AlphaFoldDB" id="A0A139WCP8"/>
<dbReference type="EMBL" id="KQ971362">
    <property type="protein sequence ID" value="KYB25719.1"/>
    <property type="molecule type" value="Genomic_DNA"/>
</dbReference>
<evidence type="ECO:0000256" key="11">
    <source>
        <dbReference type="ARBA" id="ARBA00023303"/>
    </source>
</evidence>
<evidence type="ECO:0000256" key="6">
    <source>
        <dbReference type="ARBA" id="ARBA00022989"/>
    </source>
</evidence>
<sequence length="452" mass="52877">MKMEENTKFNQKLRNHLVQYSSSTSIHGFKYLTEKRSKIEKTIWSLMLLILLSGCMFMIYKVYHKYESCPVVVSFSTKDTPLYQIPFPAVTICPESKYSRKEFNYSKVYFEIMQDKEINETELKNFYYLTLLCDPDLDISKRANKTVDDQFFQVLDQVKLNVESILHFCNFMGKFYSCDKLFTPILIDQGVCYSFNNLGRDELFKKHVFHYSDYYHVPNNSHNAYDTEKGYETNSGVDTHPKRALMSGADNSLTVFFNYDTADTDFICNSFLQGFRVLIHNPWDVPRLTKHYFRIPVSKVVVAAIEPEIVKTSIEVRKFPPEKRKCYMNNERPLKHFKNYTQPNCYLECLTNYTLHECGCVQFFMPRDNLTAICGSGSGSCLIRAEEKLKLKDLEFKILGQTFCDCKPSCTNLRFNMETSHSDFYYKEYFEAHLNMKIDDDGFGDISSPTFG</sequence>
<keyword evidence="7" id="KW-0915">Sodium</keyword>
<dbReference type="OMA" id="IIANCKC"/>
<evidence type="ECO:0000256" key="3">
    <source>
        <dbReference type="ARBA" id="ARBA00022448"/>
    </source>
</evidence>
<name>A0A139WCP8_TRICA</name>
<dbReference type="PROSITE" id="PS01206">
    <property type="entry name" value="ASC"/>
    <property type="match status" value="1"/>
</dbReference>
<keyword evidence="11 12" id="KW-0407">Ion channel</keyword>
<evidence type="ECO:0000256" key="8">
    <source>
        <dbReference type="ARBA" id="ARBA00023065"/>
    </source>
</evidence>
<evidence type="ECO:0000256" key="10">
    <source>
        <dbReference type="ARBA" id="ARBA00023201"/>
    </source>
</evidence>
<dbReference type="eggNOG" id="KOG4294">
    <property type="taxonomic scope" value="Eukaryota"/>
</dbReference>
<evidence type="ECO:0000313" key="14">
    <source>
        <dbReference type="EMBL" id="KYB25719.1"/>
    </source>
</evidence>
<reference evidence="14 15" key="1">
    <citation type="journal article" date="2008" name="Nature">
        <title>The genome of the model beetle and pest Tribolium castaneum.</title>
        <authorList>
            <consortium name="Tribolium Genome Sequencing Consortium"/>
            <person name="Richards S."/>
            <person name="Gibbs R.A."/>
            <person name="Weinstock G.M."/>
            <person name="Brown S.J."/>
            <person name="Denell R."/>
            <person name="Beeman R.W."/>
            <person name="Gibbs R."/>
            <person name="Beeman R.W."/>
            <person name="Brown S.J."/>
            <person name="Bucher G."/>
            <person name="Friedrich M."/>
            <person name="Grimmelikhuijzen C.J."/>
            <person name="Klingler M."/>
            <person name="Lorenzen M."/>
            <person name="Richards S."/>
            <person name="Roth S."/>
            <person name="Schroder R."/>
            <person name="Tautz D."/>
            <person name="Zdobnov E.M."/>
            <person name="Muzny D."/>
            <person name="Gibbs R.A."/>
            <person name="Weinstock G.M."/>
            <person name="Attaway T."/>
            <person name="Bell S."/>
            <person name="Buhay C.J."/>
            <person name="Chandrabose M.N."/>
            <person name="Chavez D."/>
            <person name="Clerk-Blankenburg K.P."/>
            <person name="Cree A."/>
            <person name="Dao M."/>
            <person name="Davis C."/>
            <person name="Chacko J."/>
            <person name="Dinh H."/>
            <person name="Dugan-Rocha S."/>
            <person name="Fowler G."/>
            <person name="Garner T.T."/>
            <person name="Garnes J."/>
            <person name="Gnirke A."/>
            <person name="Hawes A."/>
            <person name="Hernandez J."/>
            <person name="Hines S."/>
            <person name="Holder M."/>
            <person name="Hume J."/>
            <person name="Jhangiani S.N."/>
            <person name="Joshi V."/>
            <person name="Khan Z.M."/>
            <person name="Jackson L."/>
            <person name="Kovar C."/>
            <person name="Kowis A."/>
            <person name="Lee S."/>
            <person name="Lewis L.R."/>
            <person name="Margolis J."/>
            <person name="Morgan M."/>
            <person name="Nazareth L.V."/>
            <person name="Nguyen N."/>
            <person name="Okwuonu G."/>
            <person name="Parker D."/>
            <person name="Richards S."/>
            <person name="Ruiz S.J."/>
            <person name="Santibanez J."/>
            <person name="Savard J."/>
            <person name="Scherer S.E."/>
            <person name="Schneider B."/>
            <person name="Sodergren E."/>
            <person name="Tautz D."/>
            <person name="Vattahil S."/>
            <person name="Villasana D."/>
            <person name="White C.S."/>
            <person name="Wright R."/>
            <person name="Park Y."/>
            <person name="Beeman R.W."/>
            <person name="Lord J."/>
            <person name="Oppert B."/>
            <person name="Lorenzen M."/>
            <person name="Brown S."/>
            <person name="Wang L."/>
            <person name="Savard J."/>
            <person name="Tautz D."/>
            <person name="Richards S."/>
            <person name="Weinstock G."/>
            <person name="Gibbs R.A."/>
            <person name="Liu Y."/>
            <person name="Worley K."/>
            <person name="Weinstock G."/>
            <person name="Elsik C.G."/>
            <person name="Reese J.T."/>
            <person name="Elhaik E."/>
            <person name="Landan G."/>
            <person name="Graur D."/>
            <person name="Arensburger P."/>
            <person name="Atkinson P."/>
            <person name="Beeman R.W."/>
            <person name="Beidler J."/>
            <person name="Brown S.J."/>
            <person name="Demuth J.P."/>
            <person name="Drury D.W."/>
            <person name="Du Y.Z."/>
            <person name="Fujiwara H."/>
            <person name="Lorenzen M."/>
            <person name="Maselli V."/>
            <person name="Osanai M."/>
            <person name="Park Y."/>
            <person name="Robertson H.M."/>
            <person name="Tu Z."/>
            <person name="Wang J.J."/>
            <person name="Wang S."/>
            <person name="Richards S."/>
            <person name="Song H."/>
            <person name="Zhang L."/>
            <person name="Sodergren E."/>
            <person name="Werner D."/>
            <person name="Stanke M."/>
            <person name="Morgenstern B."/>
            <person name="Solovyev V."/>
            <person name="Kosarev P."/>
            <person name="Brown G."/>
            <person name="Chen H.C."/>
            <person name="Ermolaeva O."/>
            <person name="Hlavina W."/>
            <person name="Kapustin Y."/>
            <person name="Kiryutin B."/>
            <person name="Kitts P."/>
            <person name="Maglott D."/>
            <person name="Pruitt K."/>
            <person name="Sapojnikov V."/>
            <person name="Souvorov A."/>
            <person name="Mackey A.J."/>
            <person name="Waterhouse R.M."/>
            <person name="Wyder S."/>
            <person name="Zdobnov E.M."/>
            <person name="Zdobnov E.M."/>
            <person name="Wyder S."/>
            <person name="Kriventseva E.V."/>
            <person name="Kadowaki T."/>
            <person name="Bork P."/>
            <person name="Aranda M."/>
            <person name="Bao R."/>
            <person name="Beermann A."/>
            <person name="Berns N."/>
            <person name="Bolognesi R."/>
            <person name="Bonneton F."/>
            <person name="Bopp D."/>
            <person name="Brown S.J."/>
            <person name="Bucher G."/>
            <person name="Butts T."/>
            <person name="Chaumot A."/>
            <person name="Denell R.E."/>
            <person name="Ferrier D.E."/>
            <person name="Friedrich M."/>
            <person name="Gordon C.M."/>
            <person name="Jindra M."/>
            <person name="Klingler M."/>
            <person name="Lan Q."/>
            <person name="Lattorff H.M."/>
            <person name="Laudet V."/>
            <person name="von Levetsow C."/>
            <person name="Liu Z."/>
            <person name="Lutz R."/>
            <person name="Lynch J.A."/>
            <person name="da Fonseca R.N."/>
            <person name="Posnien N."/>
            <person name="Reuter R."/>
            <person name="Roth S."/>
            <person name="Savard J."/>
            <person name="Schinko J.B."/>
            <person name="Schmitt C."/>
            <person name="Schoppmeier M."/>
            <person name="Schroder R."/>
            <person name="Shippy T.D."/>
            <person name="Simonnet F."/>
            <person name="Marques-Souza H."/>
            <person name="Tautz D."/>
            <person name="Tomoyasu Y."/>
            <person name="Trauner J."/>
            <person name="Van der Zee M."/>
            <person name="Vervoort M."/>
            <person name="Wittkopp N."/>
            <person name="Wimmer E.A."/>
            <person name="Yang X."/>
            <person name="Jones A.K."/>
            <person name="Sattelle D.B."/>
            <person name="Ebert P.R."/>
            <person name="Nelson D."/>
            <person name="Scott J.G."/>
            <person name="Beeman R.W."/>
            <person name="Muthukrishnan S."/>
            <person name="Kramer K.J."/>
            <person name="Arakane Y."/>
            <person name="Beeman R.W."/>
            <person name="Zhu Q."/>
            <person name="Hogenkamp D."/>
            <person name="Dixit R."/>
            <person name="Oppert B."/>
            <person name="Jiang H."/>
            <person name="Zou Z."/>
            <person name="Marshall J."/>
            <person name="Elpidina E."/>
            <person name="Vinokurov K."/>
            <person name="Oppert C."/>
            <person name="Zou Z."/>
            <person name="Evans J."/>
            <person name="Lu Z."/>
            <person name="Zhao P."/>
            <person name="Sumathipala N."/>
            <person name="Altincicek B."/>
            <person name="Vilcinskas A."/>
            <person name="Williams M."/>
            <person name="Hultmark D."/>
            <person name="Hetru C."/>
            <person name="Jiang H."/>
            <person name="Grimmelikhuijzen C.J."/>
            <person name="Hauser F."/>
            <person name="Cazzamali G."/>
            <person name="Williamson M."/>
            <person name="Park Y."/>
            <person name="Li B."/>
            <person name="Tanaka Y."/>
            <person name="Predel R."/>
            <person name="Neupert S."/>
            <person name="Schachtner J."/>
            <person name="Verleyen P."/>
            <person name="Raible F."/>
            <person name="Bork P."/>
            <person name="Friedrich M."/>
            <person name="Walden K.K."/>
            <person name="Robertson H.M."/>
            <person name="Angeli S."/>
            <person name="Foret S."/>
            <person name="Bucher G."/>
            <person name="Schuetz S."/>
            <person name="Maleszka R."/>
            <person name="Wimmer E.A."/>
            <person name="Beeman R.W."/>
            <person name="Lorenzen M."/>
            <person name="Tomoyasu Y."/>
            <person name="Miller S.C."/>
            <person name="Grossmann D."/>
            <person name="Bucher G."/>
        </authorList>
    </citation>
    <scope>NUCLEOTIDE SEQUENCE [LARGE SCALE GENOMIC DNA]</scope>
    <source>
        <strain evidence="14 15">Georgia GA2</strain>
    </source>
</reference>
<keyword evidence="15" id="KW-1185">Reference proteome</keyword>
<keyword evidence="4 12" id="KW-0894">Sodium channel</keyword>
<evidence type="ECO:0000256" key="13">
    <source>
        <dbReference type="SAM" id="Phobius"/>
    </source>
</evidence>
<evidence type="ECO:0000256" key="4">
    <source>
        <dbReference type="ARBA" id="ARBA00022461"/>
    </source>
</evidence>
<dbReference type="PANTHER" id="PTHR11690:SF288">
    <property type="entry name" value="AMILORIDE-SENSITIVE NA+ CHANNEL-RELATED"/>
    <property type="match status" value="1"/>
</dbReference>
<dbReference type="GO" id="GO:0035725">
    <property type="term" value="P:sodium ion transmembrane transport"/>
    <property type="evidence" value="ECO:0000318"/>
    <property type="project" value="GO_Central"/>
</dbReference>
<gene>
    <name evidence="14" type="primary">AUGUSTUS-3.0.2_34126</name>
    <name evidence="14" type="ORF">TcasGA2_TC034126</name>
</gene>
<dbReference type="InterPro" id="IPR001873">
    <property type="entry name" value="ENaC"/>
</dbReference>
<dbReference type="InterPro" id="IPR020903">
    <property type="entry name" value="ENaC_CS"/>
</dbReference>
<dbReference type="Pfam" id="PF00858">
    <property type="entry name" value="ASC"/>
    <property type="match status" value="1"/>
</dbReference>
<feature type="transmembrane region" description="Helical" evidence="13">
    <location>
        <begin position="43"/>
        <end position="63"/>
    </location>
</feature>